<evidence type="ECO:0000256" key="5">
    <source>
        <dbReference type="PROSITE-ProRule" id="PRU10141"/>
    </source>
</evidence>
<dbReference type="GO" id="GO:0004674">
    <property type="term" value="F:protein serine/threonine kinase activity"/>
    <property type="evidence" value="ECO:0007669"/>
    <property type="project" value="TreeGrafter"/>
</dbReference>
<organism evidence="7 8">
    <name type="scientific">Streptomyces rhizosphaericus</name>
    <dbReference type="NCBI Taxonomy" id="114699"/>
    <lineage>
        <taxon>Bacteria</taxon>
        <taxon>Bacillati</taxon>
        <taxon>Actinomycetota</taxon>
        <taxon>Actinomycetes</taxon>
        <taxon>Kitasatosporales</taxon>
        <taxon>Streptomycetaceae</taxon>
        <taxon>Streptomyces</taxon>
        <taxon>Streptomyces violaceusniger group</taxon>
    </lineage>
</organism>
<proteinExistence type="predicted"/>
<dbReference type="InterPro" id="IPR008271">
    <property type="entry name" value="Ser/Thr_kinase_AS"/>
</dbReference>
<evidence type="ECO:0000256" key="4">
    <source>
        <dbReference type="ARBA" id="ARBA00022840"/>
    </source>
</evidence>
<evidence type="ECO:0000256" key="1">
    <source>
        <dbReference type="ARBA" id="ARBA00022679"/>
    </source>
</evidence>
<evidence type="ECO:0000259" key="6">
    <source>
        <dbReference type="PROSITE" id="PS50011"/>
    </source>
</evidence>
<evidence type="ECO:0000313" key="8">
    <source>
        <dbReference type="Proteomes" id="UP000476310"/>
    </source>
</evidence>
<keyword evidence="3" id="KW-0418">Kinase</keyword>
<dbReference type="PROSITE" id="PS00107">
    <property type="entry name" value="PROTEIN_KINASE_ATP"/>
    <property type="match status" value="1"/>
</dbReference>
<dbReference type="PROSITE" id="PS50011">
    <property type="entry name" value="PROTEIN_KINASE_DOM"/>
    <property type="match status" value="1"/>
</dbReference>
<dbReference type="InterPro" id="IPR002372">
    <property type="entry name" value="PQQ_rpt_dom"/>
</dbReference>
<keyword evidence="1" id="KW-0808">Transferase</keyword>
<dbReference type="CDD" id="cd14014">
    <property type="entry name" value="STKc_PknB_like"/>
    <property type="match status" value="1"/>
</dbReference>
<dbReference type="InterPro" id="IPR011009">
    <property type="entry name" value="Kinase-like_dom_sf"/>
</dbReference>
<dbReference type="EMBL" id="JAAIKT010000035">
    <property type="protein sequence ID" value="NEW73755.1"/>
    <property type="molecule type" value="Genomic_DNA"/>
</dbReference>
<dbReference type="Gene3D" id="2.130.10.10">
    <property type="entry name" value="YVTN repeat-like/Quinoprotein amine dehydrogenase"/>
    <property type="match status" value="1"/>
</dbReference>
<dbReference type="SUPFAM" id="SSF50998">
    <property type="entry name" value="Quinoprotein alcohol dehydrogenase-like"/>
    <property type="match status" value="1"/>
</dbReference>
<gene>
    <name evidence="7" type="ORF">G4H13_26190</name>
</gene>
<dbReference type="PANTHER" id="PTHR43289:SF34">
    <property type="entry name" value="SERINE_THREONINE-PROTEIN KINASE YBDM-RELATED"/>
    <property type="match status" value="1"/>
</dbReference>
<dbReference type="Proteomes" id="UP000476310">
    <property type="component" value="Unassembled WGS sequence"/>
</dbReference>
<dbReference type="Pfam" id="PF13360">
    <property type="entry name" value="PQQ_2"/>
    <property type="match status" value="3"/>
</dbReference>
<sequence length="711" mass="76510">MALRKGDPTFVGGYRLESRLGAGGMGVVYRASPASGGPVALKVIGREWAEDAEFRARFELEVAAARMVHSEFTAPIVDADPYAPTPWMASQYIPGESLGVRVKERGPLNEQELRWLATALARGLRDIHRAGVVHRDLKPSNILLSARGPLIIDFGVSRAVDGMPLTAAGQIVGTPAYMAPEQFTAPSEAGSAADVFSLGSVLVFAATGHSPFEADSPVVAAYRSMHEEPDLSELPGSLRSVVAACLRKAPSGRPGLEQFLAELDCPERQREGSIAAVHMLQTVTGQWLTRRVPAWVAGLTALTSGAVALAAVAIGLIPAGIPQKEQGAWETSFSAQGDIRRCALQGAIYCVTGDGSVARVDIDDGSIAWTSNLPKEKAKVSRAPYSDTVVLGVAHGRVITAYERVREDAGSWQFLDSRLSVLDADTGRTLWTRLVPSERLPNFPAAQLAGSTLYITDLVNARPELQAIDVATLEIRWSRPLQKREVPTATPHGLYTVRETQQPLSRRHQRTVITALDPVTGYTAWSVTKDKALAYAGSAPGAVYLVERRDKADETGDNGGIDSRYVAVVRLDTSTHNHVRIPAPGGAANLSGSGFLWAGQGLYGVADNDTFFFQVNSWKTIAVDSRSKKIRWTVRCKAPTLLGYRLYCSELNGSITALDSRTGKQAWLFQPPNPGDRPMKDPLGSIMGANGRLYAISSHNKLFMIEVGAVP</sequence>
<protein>
    <submittedName>
        <fullName evidence="7">PQQ-binding-like beta-propeller repeat protein</fullName>
    </submittedName>
</protein>
<dbReference type="InterPro" id="IPR000719">
    <property type="entry name" value="Prot_kinase_dom"/>
</dbReference>
<keyword evidence="4 5" id="KW-0067">ATP-binding</keyword>
<dbReference type="PANTHER" id="PTHR43289">
    <property type="entry name" value="MITOGEN-ACTIVATED PROTEIN KINASE KINASE KINASE 20-RELATED"/>
    <property type="match status" value="1"/>
</dbReference>
<dbReference type="InterPro" id="IPR015943">
    <property type="entry name" value="WD40/YVTN_repeat-like_dom_sf"/>
</dbReference>
<dbReference type="Gene3D" id="3.30.200.20">
    <property type="entry name" value="Phosphorylase Kinase, domain 1"/>
    <property type="match status" value="1"/>
</dbReference>
<evidence type="ECO:0000256" key="2">
    <source>
        <dbReference type="ARBA" id="ARBA00022741"/>
    </source>
</evidence>
<dbReference type="SUPFAM" id="SSF56112">
    <property type="entry name" value="Protein kinase-like (PK-like)"/>
    <property type="match status" value="1"/>
</dbReference>
<keyword evidence="8" id="KW-1185">Reference proteome</keyword>
<dbReference type="Gene3D" id="1.10.510.10">
    <property type="entry name" value="Transferase(Phosphotransferase) domain 1"/>
    <property type="match status" value="1"/>
</dbReference>
<dbReference type="RefSeq" id="WP_164430997.1">
    <property type="nucleotide sequence ID" value="NZ_JAAIKT010000035.1"/>
</dbReference>
<reference evidence="7" key="1">
    <citation type="submission" date="2020-02" db="EMBL/GenBank/DDBJ databases">
        <title>A new Streptomyces sp. for controlling soil-borne diseases.</title>
        <authorList>
            <person name="Li X."/>
            <person name="Tian Y."/>
            <person name="Gao K."/>
        </authorList>
    </citation>
    <scope>NUCLEOTIDE SEQUENCE [LARGE SCALE GENOMIC DNA]</scope>
    <source>
        <strain evidence="7">0250</strain>
    </source>
</reference>
<dbReference type="Gene3D" id="2.40.128.630">
    <property type="match status" value="1"/>
</dbReference>
<dbReference type="InterPro" id="IPR011047">
    <property type="entry name" value="Quinoprotein_ADH-like_sf"/>
</dbReference>
<comment type="caution">
    <text evidence="7">The sequence shown here is derived from an EMBL/GenBank/DDBJ whole genome shotgun (WGS) entry which is preliminary data.</text>
</comment>
<feature type="domain" description="Protein kinase" evidence="6">
    <location>
        <begin position="14"/>
        <end position="281"/>
    </location>
</feature>
<dbReference type="AlphaFoldDB" id="A0A6G4AK88"/>
<name>A0A6G4AK88_9ACTN</name>
<evidence type="ECO:0000313" key="7">
    <source>
        <dbReference type="EMBL" id="NEW73755.1"/>
    </source>
</evidence>
<keyword evidence="2 5" id="KW-0547">Nucleotide-binding</keyword>
<feature type="binding site" evidence="5">
    <location>
        <position position="42"/>
    </location>
    <ligand>
        <name>ATP</name>
        <dbReference type="ChEBI" id="CHEBI:30616"/>
    </ligand>
</feature>
<evidence type="ECO:0000256" key="3">
    <source>
        <dbReference type="ARBA" id="ARBA00022777"/>
    </source>
</evidence>
<dbReference type="GO" id="GO:0005524">
    <property type="term" value="F:ATP binding"/>
    <property type="evidence" value="ECO:0007669"/>
    <property type="project" value="UniProtKB-UniRule"/>
</dbReference>
<dbReference type="PROSITE" id="PS00108">
    <property type="entry name" value="PROTEIN_KINASE_ST"/>
    <property type="match status" value="1"/>
</dbReference>
<dbReference type="SMART" id="SM00220">
    <property type="entry name" value="S_TKc"/>
    <property type="match status" value="1"/>
</dbReference>
<accession>A0A6G4AK88</accession>
<dbReference type="InterPro" id="IPR017441">
    <property type="entry name" value="Protein_kinase_ATP_BS"/>
</dbReference>
<dbReference type="Pfam" id="PF00069">
    <property type="entry name" value="Pkinase"/>
    <property type="match status" value="1"/>
</dbReference>